<dbReference type="GO" id="GO:0005829">
    <property type="term" value="C:cytosol"/>
    <property type="evidence" value="ECO:0007669"/>
    <property type="project" value="TreeGrafter"/>
</dbReference>
<evidence type="ECO:0000256" key="3">
    <source>
        <dbReference type="ARBA" id="ARBA00023163"/>
    </source>
</evidence>
<dbReference type="InterPro" id="IPR000485">
    <property type="entry name" value="AsnC-type_HTH_dom"/>
</dbReference>
<evidence type="ECO:0000259" key="4">
    <source>
        <dbReference type="PROSITE" id="PS50956"/>
    </source>
</evidence>
<dbReference type="InterPro" id="IPR019888">
    <property type="entry name" value="Tscrpt_reg_AsnC-like"/>
</dbReference>
<sequence>MPDLDDLNHRILRVLLRDGRSTYAEIGNEVGLSVSAAKRRVDRLVRDGAIRGFTAVVEPQAMGWDIEAVVQLYTNGTVPFETMRRDLEHVTEIVEAFTVAGAADAMVRVVAGDVPHLERVISRLRGLSYVQQTDTTMLLSVLVRRPNVPQTAP</sequence>
<dbReference type="InterPro" id="IPR036388">
    <property type="entry name" value="WH-like_DNA-bd_sf"/>
</dbReference>
<evidence type="ECO:0000256" key="2">
    <source>
        <dbReference type="ARBA" id="ARBA00023125"/>
    </source>
</evidence>
<dbReference type="AlphaFoldDB" id="A0A286GED2"/>
<keyword evidence="2" id="KW-0238">DNA-binding</keyword>
<dbReference type="Gene3D" id="3.30.70.920">
    <property type="match status" value="1"/>
</dbReference>
<keyword evidence="1" id="KW-0805">Transcription regulation</keyword>
<reference evidence="6" key="1">
    <citation type="submission" date="2017-09" db="EMBL/GenBank/DDBJ databases">
        <authorList>
            <person name="Varghese N."/>
            <person name="Submissions S."/>
        </authorList>
    </citation>
    <scope>NUCLEOTIDE SEQUENCE [LARGE SCALE GENOMIC DNA]</scope>
    <source>
        <strain evidence="6">DSM 44270</strain>
    </source>
</reference>
<evidence type="ECO:0000256" key="1">
    <source>
        <dbReference type="ARBA" id="ARBA00023015"/>
    </source>
</evidence>
<dbReference type="GO" id="GO:0043565">
    <property type="term" value="F:sequence-specific DNA binding"/>
    <property type="evidence" value="ECO:0007669"/>
    <property type="project" value="InterPro"/>
</dbReference>
<dbReference type="Pfam" id="PF13412">
    <property type="entry name" value="HTH_24"/>
    <property type="match status" value="1"/>
</dbReference>
<dbReference type="Gene3D" id="1.10.10.10">
    <property type="entry name" value="Winged helix-like DNA-binding domain superfamily/Winged helix DNA-binding domain"/>
    <property type="match status" value="1"/>
</dbReference>
<keyword evidence="6" id="KW-1185">Reference proteome</keyword>
<name>A0A286GED2_9ACTN</name>
<accession>A0A286GED2</accession>
<gene>
    <name evidence="5" type="ORF">SAMN06272739_0465</name>
</gene>
<dbReference type="SMART" id="SM00344">
    <property type="entry name" value="HTH_ASNC"/>
    <property type="match status" value="1"/>
</dbReference>
<dbReference type="InterPro" id="IPR036390">
    <property type="entry name" value="WH_DNA-bd_sf"/>
</dbReference>
<dbReference type="SUPFAM" id="SSF46785">
    <property type="entry name" value="Winged helix' DNA-binding domain"/>
    <property type="match status" value="1"/>
</dbReference>
<dbReference type="InterPro" id="IPR019885">
    <property type="entry name" value="Tscrpt_reg_HTH_AsnC-type_CS"/>
</dbReference>
<feature type="domain" description="HTH asnC-type" evidence="4">
    <location>
        <begin position="4"/>
        <end position="65"/>
    </location>
</feature>
<dbReference type="PANTHER" id="PTHR30154:SF45">
    <property type="entry name" value="TRANSCRIPTIONAL REGULATORY PROTEIN (PROBABLY ASNC-FAMILY)-RELATED"/>
    <property type="match status" value="1"/>
</dbReference>
<dbReference type="GO" id="GO:0043200">
    <property type="term" value="P:response to amino acid"/>
    <property type="evidence" value="ECO:0007669"/>
    <property type="project" value="TreeGrafter"/>
</dbReference>
<evidence type="ECO:0000313" key="6">
    <source>
        <dbReference type="Proteomes" id="UP000219482"/>
    </source>
</evidence>
<protein>
    <submittedName>
        <fullName evidence="5">Transcriptional regulator, AsnC family</fullName>
    </submittedName>
</protein>
<dbReference type="EMBL" id="OCNK01000001">
    <property type="protein sequence ID" value="SOD93867.1"/>
    <property type="molecule type" value="Genomic_DNA"/>
</dbReference>
<keyword evidence="3" id="KW-0804">Transcription</keyword>
<proteinExistence type="predicted"/>
<dbReference type="PROSITE" id="PS50956">
    <property type="entry name" value="HTH_ASNC_2"/>
    <property type="match status" value="1"/>
</dbReference>
<dbReference type="Pfam" id="PF01037">
    <property type="entry name" value="AsnC_trans_reg"/>
    <property type="match status" value="1"/>
</dbReference>
<organism evidence="5 6">
    <name type="scientific">Blastococcus haudaquaticus</name>
    <dbReference type="NCBI Taxonomy" id="1938745"/>
    <lineage>
        <taxon>Bacteria</taxon>
        <taxon>Bacillati</taxon>
        <taxon>Actinomycetota</taxon>
        <taxon>Actinomycetes</taxon>
        <taxon>Geodermatophilales</taxon>
        <taxon>Geodermatophilaceae</taxon>
        <taxon>Blastococcus</taxon>
    </lineage>
</organism>
<dbReference type="RefSeq" id="WP_097182314.1">
    <property type="nucleotide sequence ID" value="NZ_OCNK01000001.1"/>
</dbReference>
<dbReference type="OrthoDB" id="4379331at2"/>
<dbReference type="InterPro" id="IPR011008">
    <property type="entry name" value="Dimeric_a/b-barrel"/>
</dbReference>
<dbReference type="PANTHER" id="PTHR30154">
    <property type="entry name" value="LEUCINE-RESPONSIVE REGULATORY PROTEIN"/>
    <property type="match status" value="1"/>
</dbReference>
<dbReference type="InterPro" id="IPR019887">
    <property type="entry name" value="Tscrpt_reg_AsnC/Lrp_C"/>
</dbReference>
<dbReference type="Proteomes" id="UP000219482">
    <property type="component" value="Unassembled WGS sequence"/>
</dbReference>
<evidence type="ECO:0000313" key="5">
    <source>
        <dbReference type="EMBL" id="SOD93867.1"/>
    </source>
</evidence>
<dbReference type="SUPFAM" id="SSF54909">
    <property type="entry name" value="Dimeric alpha+beta barrel"/>
    <property type="match status" value="1"/>
</dbReference>
<dbReference type="PRINTS" id="PR00033">
    <property type="entry name" value="HTHASNC"/>
</dbReference>
<dbReference type="PROSITE" id="PS00519">
    <property type="entry name" value="HTH_ASNC_1"/>
    <property type="match status" value="1"/>
</dbReference>